<comment type="caution">
    <text evidence="2">The sequence shown here is derived from an EMBL/GenBank/DDBJ whole genome shotgun (WGS) entry which is preliminary data.</text>
</comment>
<keyword evidence="3" id="KW-1185">Reference proteome</keyword>
<dbReference type="EMBL" id="JBBNAG010000001">
    <property type="protein sequence ID" value="KAK9166564.1"/>
    <property type="molecule type" value="Genomic_DNA"/>
</dbReference>
<accession>A0AAP0LCG2</accession>
<sequence length="267" mass="29325">MRGGGGGGTGGRRRCEAAMEAGSVGGGDARQRWRRDRWEEAVRGSGGRSSGGFNGWQGGRRRRLVRGDDNRQWWEPAGEGKWLGVGENLKSLKRTQICQSDSCAEEHPRTAGHSLQAFGHAAVFDWARENGECRRGRTALEEMSCCGVLIGGGPMEGCHLEAAGETRRLMQSLGEDVGENNARILKQCNSNWYAAVHATMVDSGGGGARRVRRMKGGGAGRRVRHVTPRRPTAAARVLERWLRCGSERRDGGDRRSRRREDGSEERR</sequence>
<reference evidence="2 3" key="1">
    <citation type="submission" date="2024-01" db="EMBL/GenBank/DDBJ databases">
        <title>Genome assemblies of Stephania.</title>
        <authorList>
            <person name="Yang L."/>
        </authorList>
    </citation>
    <scope>NUCLEOTIDE SEQUENCE [LARGE SCALE GENOMIC DNA]</scope>
    <source>
        <strain evidence="2">JXDWG</strain>
        <tissue evidence="2">Leaf</tissue>
    </source>
</reference>
<proteinExistence type="predicted"/>
<dbReference type="AlphaFoldDB" id="A0AAP0LCG2"/>
<evidence type="ECO:0000313" key="2">
    <source>
        <dbReference type="EMBL" id="KAK9166564.1"/>
    </source>
</evidence>
<feature type="compositionally biased region" description="Basic residues" evidence="1">
    <location>
        <begin position="209"/>
        <end position="228"/>
    </location>
</feature>
<feature type="region of interest" description="Disordered" evidence="1">
    <location>
        <begin position="205"/>
        <end position="232"/>
    </location>
</feature>
<feature type="compositionally biased region" description="Gly residues" evidence="1">
    <location>
        <begin position="44"/>
        <end position="58"/>
    </location>
</feature>
<organism evidence="2 3">
    <name type="scientific">Stephania cephalantha</name>
    <dbReference type="NCBI Taxonomy" id="152367"/>
    <lineage>
        <taxon>Eukaryota</taxon>
        <taxon>Viridiplantae</taxon>
        <taxon>Streptophyta</taxon>
        <taxon>Embryophyta</taxon>
        <taxon>Tracheophyta</taxon>
        <taxon>Spermatophyta</taxon>
        <taxon>Magnoliopsida</taxon>
        <taxon>Ranunculales</taxon>
        <taxon>Menispermaceae</taxon>
        <taxon>Menispermoideae</taxon>
        <taxon>Cissampelideae</taxon>
        <taxon>Stephania</taxon>
    </lineage>
</organism>
<evidence type="ECO:0000256" key="1">
    <source>
        <dbReference type="SAM" id="MobiDB-lite"/>
    </source>
</evidence>
<feature type="region of interest" description="Disordered" evidence="1">
    <location>
        <begin position="1"/>
        <end position="60"/>
    </location>
</feature>
<feature type="compositionally biased region" description="Gly residues" evidence="1">
    <location>
        <begin position="1"/>
        <end position="10"/>
    </location>
</feature>
<protein>
    <submittedName>
        <fullName evidence="2">Uncharacterized protein</fullName>
    </submittedName>
</protein>
<gene>
    <name evidence="2" type="ORF">Scep_001755</name>
</gene>
<feature type="region of interest" description="Disordered" evidence="1">
    <location>
        <begin position="247"/>
        <end position="267"/>
    </location>
</feature>
<dbReference type="Proteomes" id="UP001419268">
    <property type="component" value="Unassembled WGS sequence"/>
</dbReference>
<evidence type="ECO:0000313" key="3">
    <source>
        <dbReference type="Proteomes" id="UP001419268"/>
    </source>
</evidence>
<name>A0AAP0LCG2_9MAGN</name>